<keyword evidence="3" id="KW-1185">Reference proteome</keyword>
<dbReference type="PANTHER" id="PTHR10928:SF2">
    <property type="entry name" value="SUPPRESSOR OF FUSED HOMOLOG"/>
    <property type="match status" value="1"/>
</dbReference>
<reference evidence="2 3" key="1">
    <citation type="journal article" date="2015" name="Genome Announc.">
        <title>Complete Genome Sequencing of Stenotrophomonas acidaminiphila ZAC14D2_NAIMI4_2, a Multidrug-Resistant Strain Isolated from Sediments of a Polluted River in Mexico, Uncovers New Antibiotic Resistance Genes and a Novel Class-II Lasso Peptide Biosynthesis Gene Cluster.</title>
        <authorList>
            <person name="Vinuesa P."/>
            <person name="Ochoa-Sanchez L.E."/>
        </authorList>
    </citation>
    <scope>NUCLEOTIDE SEQUENCE [LARGE SCALE GENOMIC DNA]</scope>
    <source>
        <strain evidence="2 3">ZAC14D2_NAIMI4_2</strain>
    </source>
</reference>
<evidence type="ECO:0000313" key="2">
    <source>
        <dbReference type="EMBL" id="ALJ27324.1"/>
    </source>
</evidence>
<dbReference type="OrthoDB" id="9023549at2"/>
<gene>
    <name evidence="2" type="ORF">AOT14_08930</name>
</gene>
<dbReference type="Proteomes" id="UP000061010">
    <property type="component" value="Chromosome"/>
</dbReference>
<dbReference type="GO" id="GO:0008483">
    <property type="term" value="F:transaminase activity"/>
    <property type="evidence" value="ECO:0007669"/>
    <property type="project" value="UniProtKB-KW"/>
</dbReference>
<feature type="domain" description="Suppressor of fused-like" evidence="1">
    <location>
        <begin position="43"/>
        <end position="209"/>
    </location>
</feature>
<name>A0A0S1AWZ5_9GAMM</name>
<dbReference type="GO" id="GO:0005737">
    <property type="term" value="C:cytoplasm"/>
    <property type="evidence" value="ECO:0007669"/>
    <property type="project" value="TreeGrafter"/>
</dbReference>
<accession>A0A0S1AWZ5</accession>
<dbReference type="Pfam" id="PF05076">
    <property type="entry name" value="SUFU"/>
    <property type="match status" value="1"/>
</dbReference>
<organism evidence="2 3">
    <name type="scientific">Stenotrophomonas acidaminiphila</name>
    <dbReference type="NCBI Taxonomy" id="128780"/>
    <lineage>
        <taxon>Bacteria</taxon>
        <taxon>Pseudomonadati</taxon>
        <taxon>Pseudomonadota</taxon>
        <taxon>Gammaproteobacteria</taxon>
        <taxon>Lysobacterales</taxon>
        <taxon>Lysobacteraceae</taxon>
        <taxon>Stenotrophomonas</taxon>
    </lineage>
</organism>
<dbReference type="InterPro" id="IPR020941">
    <property type="entry name" value="SUFU-like_domain"/>
</dbReference>
<dbReference type="EMBL" id="CP012900">
    <property type="protein sequence ID" value="ALJ27324.1"/>
    <property type="molecule type" value="Genomic_DNA"/>
</dbReference>
<sequence>MDQYNGGGAGTAGWDAINAALRPVHAGQEPRHFGTAASYTLGGDDPLDGISVYWSPLPRPHWHYVTYGFSELYDKHSDDPEASGFGFELTFRLAAEAGEDGSGTPPTWPLNLLQNVARYVFGSGNVFEAGHHLDANGPIALDSGTRLRHLAFVADPQLPAIQTPNGRLDFLQMVGLTDDEMAAVRRWSTAGVLEALAPAMPSWITELARDSLLADAALAGQLEAGSRREGSSTGMLFVETLDWSDEGVVTTLVLGAGQVESVLELLPLRLHHDRPLVVLGRERQWRFEPGVADDLQLDEDSARCVLCDASIAAMLAGIRAERGVYRLPGGKLQVEVVPTQLRDGRGNVIGEIG</sequence>
<dbReference type="InterPro" id="IPR037181">
    <property type="entry name" value="SUFU_N"/>
</dbReference>
<keyword evidence="2" id="KW-0808">Transferase</keyword>
<evidence type="ECO:0000259" key="1">
    <source>
        <dbReference type="Pfam" id="PF05076"/>
    </source>
</evidence>
<dbReference type="AlphaFoldDB" id="A0A0S1AWZ5"/>
<keyword evidence="2" id="KW-0032">Aminotransferase</keyword>
<evidence type="ECO:0000313" key="3">
    <source>
        <dbReference type="Proteomes" id="UP000061010"/>
    </source>
</evidence>
<dbReference type="PANTHER" id="PTHR10928">
    <property type="entry name" value="SUPPRESSOR OF FUSED"/>
    <property type="match status" value="1"/>
</dbReference>
<proteinExistence type="predicted"/>
<dbReference type="InterPro" id="IPR017429">
    <property type="entry name" value="Suppressor_of_fused_bac"/>
</dbReference>
<protein>
    <submittedName>
        <fullName evidence="2">Aminotransferase/butyrosin synthesis protein</fullName>
    </submittedName>
</protein>
<dbReference type="KEGG" id="sacz:AOT14_08930"/>
<dbReference type="SUPFAM" id="SSF103359">
    <property type="entry name" value="Suppressor of Fused, N-terminal domain"/>
    <property type="match status" value="1"/>
</dbReference>
<dbReference type="PATRIC" id="fig|128780.6.peg.904"/>
<dbReference type="InterPro" id="IPR007768">
    <property type="entry name" value="Suppressor_of_fused"/>
</dbReference>
<dbReference type="PIRSF" id="PIRSF038192">
    <property type="entry name" value="Txn_reg_BtrU_prd"/>
    <property type="match status" value="1"/>
</dbReference>